<name>A0ABU5TP81_9CYAN</name>
<organism evidence="2 3">
    <name type="scientific">Pseudanabaena galeata UHCC 0370</name>
    <dbReference type="NCBI Taxonomy" id="3110310"/>
    <lineage>
        <taxon>Bacteria</taxon>
        <taxon>Bacillati</taxon>
        <taxon>Cyanobacteriota</taxon>
        <taxon>Cyanophyceae</taxon>
        <taxon>Pseudanabaenales</taxon>
        <taxon>Pseudanabaenaceae</taxon>
        <taxon>Pseudanabaena</taxon>
    </lineage>
</organism>
<feature type="region of interest" description="Disordered" evidence="1">
    <location>
        <begin position="74"/>
        <end position="115"/>
    </location>
</feature>
<reference evidence="2 3" key="1">
    <citation type="submission" date="2023-12" db="EMBL/GenBank/DDBJ databases">
        <title>Baltic Sea Cyanobacteria.</title>
        <authorList>
            <person name="Delbaje E."/>
            <person name="Fewer D.P."/>
            <person name="Shishido T.K."/>
        </authorList>
    </citation>
    <scope>NUCLEOTIDE SEQUENCE [LARGE SCALE GENOMIC DNA]</scope>
    <source>
        <strain evidence="2 3">UHCC 0370</strain>
    </source>
</reference>
<gene>
    <name evidence="2" type="ORF">VB774_19310</name>
</gene>
<proteinExistence type="predicted"/>
<dbReference type="EMBL" id="JAYGIE010000098">
    <property type="protein sequence ID" value="MEA5479778.1"/>
    <property type="molecule type" value="Genomic_DNA"/>
</dbReference>
<keyword evidence="3" id="KW-1185">Reference proteome</keyword>
<comment type="caution">
    <text evidence="2">The sequence shown here is derived from an EMBL/GenBank/DDBJ whole genome shotgun (WGS) entry which is preliminary data.</text>
</comment>
<evidence type="ECO:0000313" key="2">
    <source>
        <dbReference type="EMBL" id="MEA5479778.1"/>
    </source>
</evidence>
<dbReference type="Proteomes" id="UP001301388">
    <property type="component" value="Unassembled WGS sequence"/>
</dbReference>
<sequence>MNRNLFSHVFLIDSANLILTFGIKLIAYSPPQTAIAPSSPTNPIAYSPHQTAIATHHPQNPIAYSLHQTAIAPTPTTKPDRLNLNTKQRSPLIPHRTRSPKSQHQTAIAICKSRP</sequence>
<evidence type="ECO:0000313" key="3">
    <source>
        <dbReference type="Proteomes" id="UP001301388"/>
    </source>
</evidence>
<protein>
    <submittedName>
        <fullName evidence="2">Uncharacterized protein</fullName>
    </submittedName>
</protein>
<accession>A0ABU5TP81</accession>
<dbReference type="RefSeq" id="WP_323262942.1">
    <property type="nucleotide sequence ID" value="NZ_JAYGIE010000098.1"/>
</dbReference>
<evidence type="ECO:0000256" key="1">
    <source>
        <dbReference type="SAM" id="MobiDB-lite"/>
    </source>
</evidence>